<evidence type="ECO:0000259" key="1">
    <source>
        <dbReference type="PROSITE" id="PS51832"/>
    </source>
</evidence>
<dbReference type="PROSITE" id="PS51832">
    <property type="entry name" value="HD_GYP"/>
    <property type="match status" value="1"/>
</dbReference>
<keyword evidence="3" id="KW-1185">Reference proteome</keyword>
<evidence type="ECO:0000313" key="2">
    <source>
        <dbReference type="EMBL" id="BBB32187.1"/>
    </source>
</evidence>
<dbReference type="KEGG" id="thyd:TTHT_0605"/>
<dbReference type="AlphaFoldDB" id="A0A7R6PT71"/>
<dbReference type="EMBL" id="AP017470">
    <property type="protein sequence ID" value="BBB32187.1"/>
    <property type="molecule type" value="Genomic_DNA"/>
</dbReference>
<name>A0A7R6PT71_9BACT</name>
<dbReference type="PANTHER" id="PTHR43155">
    <property type="entry name" value="CYCLIC DI-GMP PHOSPHODIESTERASE PA4108-RELATED"/>
    <property type="match status" value="1"/>
</dbReference>
<dbReference type="InterPro" id="IPR003607">
    <property type="entry name" value="HD/PDEase_dom"/>
</dbReference>
<accession>A0A7R6PT71</accession>
<dbReference type="InterPro" id="IPR011990">
    <property type="entry name" value="TPR-like_helical_dom_sf"/>
</dbReference>
<dbReference type="Gene3D" id="1.25.40.10">
    <property type="entry name" value="Tetratricopeptide repeat domain"/>
    <property type="match status" value="1"/>
</dbReference>
<dbReference type="RefSeq" id="WP_201328526.1">
    <property type="nucleotide sequence ID" value="NZ_AP017470.1"/>
</dbReference>
<evidence type="ECO:0000313" key="3">
    <source>
        <dbReference type="Proteomes" id="UP000595564"/>
    </source>
</evidence>
<gene>
    <name evidence="2" type="ORF">TTHT_0605</name>
</gene>
<dbReference type="InterPro" id="IPR037522">
    <property type="entry name" value="HD_GYP_dom"/>
</dbReference>
<dbReference type="Gene3D" id="1.10.3210.10">
    <property type="entry name" value="Hypothetical protein af1432"/>
    <property type="match status" value="1"/>
</dbReference>
<protein>
    <recommendedName>
        <fullName evidence="1">HD-GYP domain-containing protein</fullName>
    </recommendedName>
</protein>
<organism evidence="2 3">
    <name type="scientific">Thermotomaculum hydrothermale</name>
    <dbReference type="NCBI Taxonomy" id="981385"/>
    <lineage>
        <taxon>Bacteria</taxon>
        <taxon>Pseudomonadati</taxon>
        <taxon>Acidobacteriota</taxon>
        <taxon>Holophagae</taxon>
        <taxon>Thermotomaculales</taxon>
        <taxon>Thermotomaculaceae</taxon>
        <taxon>Thermotomaculum</taxon>
    </lineage>
</organism>
<dbReference type="Pfam" id="PF13487">
    <property type="entry name" value="HD_5"/>
    <property type="match status" value="1"/>
</dbReference>
<dbReference type="SUPFAM" id="SSF48452">
    <property type="entry name" value="TPR-like"/>
    <property type="match status" value="1"/>
</dbReference>
<dbReference type="SUPFAM" id="SSF109604">
    <property type="entry name" value="HD-domain/PDEase-like"/>
    <property type="match status" value="1"/>
</dbReference>
<sequence>MKKIKLGKSKNIKTLSKRDFELYSQKSPFLIDSIFKEVYRDLKKGFFNREVFRRYLGNFYLAGDFLSSIILARRIATELFESLSEEDLSIVYSALALLFSFSGDTEISMRYISLISDLKKTDKDIAYRWFSIASMLNDYDNGNYLSSYLNGKRIITAISGLDSSHGVFTFQPKFHLLGILTRVTNRSAQKLAQNEKVGSEKRKRYFDTMLEILKEIKKMDSKPFDFFYYCELANLHSSMHSFPKAEKALNSAFDLIKASKKAFNKYSYIYYLTKANYFTQKGDFSEAYKQIKLAYRASFNVSDVYDELDVINIFLETARQFSISDPSLRQQTSEFYMQGNSLLKQFVNFLEEKDWYTGKNHSAKVAGLSHLIAKKLVTVFPYMKNFIDIQSVYLAGYVHDIGKVKIPWLLINKITKLEEFEVDYLMKHVVFGRDILEDLNFYSIARIIYQHHESPDGAGYPEGIKNVSVEANIISLADSFEAMTTSNRKYKKPKSLETAKEEIISLAGSKYYPEIIESFKMISSEELKTFLSRLK</sequence>
<dbReference type="CDD" id="cd00077">
    <property type="entry name" value="HDc"/>
    <property type="match status" value="1"/>
</dbReference>
<dbReference type="SMART" id="SM00471">
    <property type="entry name" value="HDc"/>
    <property type="match status" value="1"/>
</dbReference>
<feature type="domain" description="HD-GYP" evidence="1">
    <location>
        <begin position="336"/>
        <end position="535"/>
    </location>
</feature>
<proteinExistence type="predicted"/>
<dbReference type="Proteomes" id="UP000595564">
    <property type="component" value="Chromosome"/>
</dbReference>
<reference evidence="2 3" key="1">
    <citation type="journal article" date="2012" name="Extremophiles">
        <title>Thermotomaculum hydrothermale gen. nov., sp. nov., a novel heterotrophic thermophile within the phylum Acidobacteria from a deep-sea hydrothermal vent chimney in the Southern Okinawa Trough.</title>
        <authorList>
            <person name="Izumi H."/>
            <person name="Nunoura T."/>
            <person name="Miyazaki M."/>
            <person name="Mino S."/>
            <person name="Toki T."/>
            <person name="Takai K."/>
            <person name="Sako Y."/>
            <person name="Sawabe T."/>
            <person name="Nakagawa S."/>
        </authorList>
    </citation>
    <scope>NUCLEOTIDE SEQUENCE [LARGE SCALE GENOMIC DNA]</scope>
    <source>
        <strain evidence="2 3">AC55</strain>
    </source>
</reference>